<organism evidence="2 4">
    <name type="scientific">Rotaria sordida</name>
    <dbReference type="NCBI Taxonomy" id="392033"/>
    <lineage>
        <taxon>Eukaryota</taxon>
        <taxon>Metazoa</taxon>
        <taxon>Spiralia</taxon>
        <taxon>Gnathifera</taxon>
        <taxon>Rotifera</taxon>
        <taxon>Eurotatoria</taxon>
        <taxon>Bdelloidea</taxon>
        <taxon>Philodinida</taxon>
        <taxon>Philodinidae</taxon>
        <taxon>Rotaria</taxon>
    </lineage>
</organism>
<comment type="caution">
    <text evidence="2">The sequence shown here is derived from an EMBL/GenBank/DDBJ whole genome shotgun (WGS) entry which is preliminary data.</text>
</comment>
<dbReference type="GO" id="GO:0016747">
    <property type="term" value="F:acyltransferase activity, transferring groups other than amino-acyl groups"/>
    <property type="evidence" value="ECO:0007669"/>
    <property type="project" value="TreeGrafter"/>
</dbReference>
<evidence type="ECO:0000256" key="1">
    <source>
        <dbReference type="ARBA" id="ARBA00022679"/>
    </source>
</evidence>
<dbReference type="EMBL" id="CAJNOT010001528">
    <property type="protein sequence ID" value="CAF1213024.1"/>
    <property type="molecule type" value="Genomic_DNA"/>
</dbReference>
<dbReference type="AlphaFoldDB" id="A0A814X163"/>
<dbReference type="InterPro" id="IPR023213">
    <property type="entry name" value="CAT-like_dom_sf"/>
</dbReference>
<reference evidence="2" key="1">
    <citation type="submission" date="2021-02" db="EMBL/GenBank/DDBJ databases">
        <authorList>
            <person name="Nowell W R."/>
        </authorList>
    </citation>
    <scope>NUCLEOTIDE SEQUENCE</scope>
</reference>
<dbReference type="Pfam" id="PF02458">
    <property type="entry name" value="Transferase"/>
    <property type="match status" value="1"/>
</dbReference>
<gene>
    <name evidence="3" type="ORF">JBS370_LOCUS22606</name>
    <name evidence="2" type="ORF">ZHD862_LOCUS23465</name>
</gene>
<protein>
    <submittedName>
        <fullName evidence="2">Uncharacterized protein</fullName>
    </submittedName>
</protein>
<evidence type="ECO:0000313" key="3">
    <source>
        <dbReference type="EMBL" id="CAF3933801.1"/>
    </source>
</evidence>
<keyword evidence="1" id="KW-0808">Transferase</keyword>
<name>A0A814X163_9BILA</name>
<evidence type="ECO:0000313" key="4">
    <source>
        <dbReference type="Proteomes" id="UP000663864"/>
    </source>
</evidence>
<accession>A0A814X163</accession>
<dbReference type="Proteomes" id="UP000663836">
    <property type="component" value="Unassembled WGS sequence"/>
</dbReference>
<evidence type="ECO:0000313" key="2">
    <source>
        <dbReference type="EMBL" id="CAF1213024.1"/>
    </source>
</evidence>
<dbReference type="Proteomes" id="UP000663864">
    <property type="component" value="Unassembled WGS sequence"/>
</dbReference>
<dbReference type="PANTHER" id="PTHR31642:SF310">
    <property type="entry name" value="FATTY ALCOHOL:CAFFEOYL-COA ACYLTRANSFERASE"/>
    <property type="match status" value="1"/>
</dbReference>
<dbReference type="PANTHER" id="PTHR31642">
    <property type="entry name" value="TRICHOTHECENE 3-O-ACETYLTRANSFERASE"/>
    <property type="match status" value="1"/>
</dbReference>
<dbReference type="InterPro" id="IPR050317">
    <property type="entry name" value="Plant_Fungal_Acyltransferase"/>
</dbReference>
<dbReference type="EMBL" id="CAJOBD010003186">
    <property type="protein sequence ID" value="CAF3933801.1"/>
    <property type="molecule type" value="Genomic_DNA"/>
</dbReference>
<sequence>MVLGAVDNVFVYPTLDIKQLQNAIGRTISLWSIVVGRLCIIDNEHYSIELSDNPIPFTYVENDELERWPILPVAIDDRTILQPFVDSVPSEPTQDDPLVRFKVTRLVRSNEYVLGVSFYHMLGDADSYIHFLSDLSRFYQGLEPLSPKPSFERHLWIKKDAPRAIDSSLLPLLQPLQDARPRDIIIAKVVEEHTTTDPVQISFSSEQLTKLHSLAGQGIENITIQDALTAYIIVTLNKYVLVSDNEHIRRTNTIINYRGISDTLAPRGQVDNSIMFMLSDDFDNLLYLQCVAKTIRASINKARNEEFLERWLITIDSMMRKIHKEGKAWNFASYPNEIWFNSNLKYDWASKVDLGMKDQCRFHTVGVSKLKCRVFPLNPIQDVDGNWTRDHGGAEVSFRVSKEDCKNKFIAAWNNDVKENFMNFKILE</sequence>
<dbReference type="SUPFAM" id="SSF52777">
    <property type="entry name" value="CoA-dependent acyltransferases"/>
    <property type="match status" value="1"/>
</dbReference>
<proteinExistence type="predicted"/>
<dbReference type="Gene3D" id="3.30.559.10">
    <property type="entry name" value="Chloramphenicol acetyltransferase-like domain"/>
    <property type="match status" value="2"/>
</dbReference>